<gene>
    <name evidence="5" type="primary">xynA1_5</name>
    <name evidence="4" type="ORF">BJL90_18980</name>
    <name evidence="5" type="ORF">CLFO_27600</name>
</gene>
<dbReference type="PROSITE" id="PS51272">
    <property type="entry name" value="SLH"/>
    <property type="match status" value="3"/>
</dbReference>
<keyword evidence="5" id="KW-0378">Hydrolase</keyword>
<feature type="domain" description="SLH" evidence="3">
    <location>
        <begin position="665"/>
        <end position="723"/>
    </location>
</feature>
<proteinExistence type="predicted"/>
<dbReference type="InterPro" id="IPR001119">
    <property type="entry name" value="SLH_dom"/>
</dbReference>
<organism evidence="5 7">
    <name type="scientific">Clostridium formicaceticum</name>
    <dbReference type="NCBI Taxonomy" id="1497"/>
    <lineage>
        <taxon>Bacteria</taxon>
        <taxon>Bacillati</taxon>
        <taxon>Bacillota</taxon>
        <taxon>Clostridia</taxon>
        <taxon>Eubacteriales</taxon>
        <taxon>Clostridiaceae</taxon>
        <taxon>Clostridium</taxon>
    </lineage>
</organism>
<protein>
    <submittedName>
        <fullName evidence="5">Endo-1,4-beta-xylanase A</fullName>
        <ecNumber evidence="5">3.2.1.8</ecNumber>
    </submittedName>
</protein>
<feature type="region of interest" description="Disordered" evidence="2">
    <location>
        <begin position="556"/>
        <end position="599"/>
    </location>
</feature>
<evidence type="ECO:0000256" key="1">
    <source>
        <dbReference type="ARBA" id="ARBA00022737"/>
    </source>
</evidence>
<dbReference type="Pfam" id="PF05345">
    <property type="entry name" value="He_PIG"/>
    <property type="match status" value="1"/>
</dbReference>
<evidence type="ECO:0000313" key="7">
    <source>
        <dbReference type="Proteomes" id="UP000192478"/>
    </source>
</evidence>
<dbReference type="Gene3D" id="2.60.40.10">
    <property type="entry name" value="Immunoglobulins"/>
    <property type="match status" value="1"/>
</dbReference>
<sequence>MKKAEFSSIVKLSSVTLVLLMLLNIVFFGGADTAWANESHDHSSNDITARVEQDENHDDHSSNDVITVIEQGENHDGHSNDDVTAVIEQEDPHNHTNDEGTGFTVSGKILGITEGEQVELKLKQGDGICQDIMLEEGEVTYSFKNVLPDDYIICIEIDNVTVGMIPIKVEDSDITEDLYIKQISGVITGLKPGINAIITLIQPDIDMEMVSGPINLMAEGQELNYSIKAVPGSYYLKVFYPDYGEYLSEEIVVGKEDCTLEPIEMIPALRITTESLPGGTTGVSYTASLEAEAVTPYGVSPYNWEISSGSLPPGLQLEALFGKITGIPLQDGNFSFDIRVKNLYGYTAVKQFPLDIASHSSDDESSDESDIPEPEGTFSDDYLQQAINQANDKIILEADAGIDEVIFTKGQLVRLIEENKPVVLYLNEVRFTFNPGILDIPQNATVSFKAQVVNEEDIEDLVNNTSFKLADKIYEFKIIVFNNGVEEEVGEFSEAIAVTFSTPEEYWQDESHVTLDAFYLNEKESNVQPLQASHDIEGKTLTFTTNHFSKYAVLSMPESTDNATGETDKDDATEETDKDDSTGETDNDDSTEEIDNVSDEKFVPEFTDIKGHWAYNDILEMARKGFIRGYEDNSFRPEANITRAEFATILVKILKLEEKADLTFKDVLPDQWYFENIAKAYQAGIIRGYTPEEFRPNEFSTREQIAVMTAKAMIYAGIDFEKIGDMTLDMDIFADKELVADWAKESVVKILRANITKGVPLEGQVFFYPNKKASRAEAAVMLLKLSRIL</sequence>
<evidence type="ECO:0000313" key="4">
    <source>
        <dbReference type="EMBL" id="AOY77759.1"/>
    </source>
</evidence>
<evidence type="ECO:0000256" key="2">
    <source>
        <dbReference type="SAM" id="MobiDB-lite"/>
    </source>
</evidence>
<accession>A0AAC9RNZ7</accession>
<evidence type="ECO:0000313" key="6">
    <source>
        <dbReference type="Proteomes" id="UP000177894"/>
    </source>
</evidence>
<dbReference type="InterPro" id="IPR013783">
    <property type="entry name" value="Ig-like_fold"/>
</dbReference>
<dbReference type="Pfam" id="PF00395">
    <property type="entry name" value="SLH"/>
    <property type="match status" value="3"/>
</dbReference>
<dbReference type="EMBL" id="CP020559">
    <property type="protein sequence ID" value="ARE88358.1"/>
    <property type="molecule type" value="Genomic_DNA"/>
</dbReference>
<reference evidence="5 7" key="2">
    <citation type="submission" date="2017-03" db="EMBL/GenBank/DDBJ databases">
        <title>Complete sequence of Clostridium formicaceticum DSM 92.</title>
        <authorList>
            <person name="Poehlein A."/>
            <person name="Karl M."/>
            <person name="Bengelsdorf F.R."/>
            <person name="Duerre P."/>
            <person name="Daniel R."/>
        </authorList>
    </citation>
    <scope>NUCLEOTIDE SEQUENCE [LARGE SCALE GENOMIC DNA]</scope>
    <source>
        <strain evidence="5 7">DSM 92</strain>
    </source>
</reference>
<dbReference type="EMBL" id="CP017603">
    <property type="protein sequence ID" value="AOY77759.1"/>
    <property type="molecule type" value="Genomic_DNA"/>
</dbReference>
<dbReference type="EC" id="3.2.1.8" evidence="5"/>
<feature type="compositionally biased region" description="Acidic residues" evidence="2">
    <location>
        <begin position="568"/>
        <end position="597"/>
    </location>
</feature>
<feature type="compositionally biased region" description="Acidic residues" evidence="2">
    <location>
        <begin position="363"/>
        <end position="373"/>
    </location>
</feature>
<dbReference type="PANTHER" id="PTHR43308:SF5">
    <property type="entry name" value="S-LAYER PROTEIN _ PEPTIDOGLYCAN ENDO-BETA-N-ACETYLGLUCOSAMINIDASE"/>
    <property type="match status" value="1"/>
</dbReference>
<dbReference type="PANTHER" id="PTHR43308">
    <property type="entry name" value="OUTER MEMBRANE PROTEIN ALPHA-RELATED"/>
    <property type="match status" value="1"/>
</dbReference>
<dbReference type="GO" id="GO:0031176">
    <property type="term" value="F:endo-1,4-beta-xylanase activity"/>
    <property type="evidence" value="ECO:0007669"/>
    <property type="project" value="UniProtKB-EC"/>
</dbReference>
<reference evidence="4 6" key="1">
    <citation type="submission" date="2016-10" db="EMBL/GenBank/DDBJ databases">
        <title>Complete Genome Sequence of Acetogen Clostridium formicoaceticum ATCC 27076.</title>
        <authorList>
            <person name="Bao T."/>
            <person name="Cheng C."/>
            <person name="Zhao J."/>
            <person name="Yang S.-T."/>
            <person name="Wang J."/>
            <person name="Wang M."/>
        </authorList>
    </citation>
    <scope>NUCLEOTIDE SEQUENCE [LARGE SCALE GENOMIC DNA]</scope>
    <source>
        <strain evidence="4 6">ATCC 27076</strain>
    </source>
</reference>
<feature type="domain" description="SLH" evidence="3">
    <location>
        <begin position="601"/>
        <end position="664"/>
    </location>
</feature>
<dbReference type="KEGG" id="cfm:BJL90_18980"/>
<dbReference type="Proteomes" id="UP000177894">
    <property type="component" value="Chromosome"/>
</dbReference>
<dbReference type="Proteomes" id="UP000192478">
    <property type="component" value="Chromosome"/>
</dbReference>
<dbReference type="RefSeq" id="WP_070971848.1">
    <property type="nucleotide sequence ID" value="NZ_CP017603.1"/>
</dbReference>
<keyword evidence="1" id="KW-0677">Repeat</keyword>
<keyword evidence="5" id="KW-0326">Glycosidase</keyword>
<feature type="domain" description="SLH" evidence="3">
    <location>
        <begin position="730"/>
        <end position="789"/>
    </location>
</feature>
<keyword evidence="6" id="KW-1185">Reference proteome</keyword>
<name>A0AAC9RNZ7_9CLOT</name>
<feature type="region of interest" description="Disordered" evidence="2">
    <location>
        <begin position="358"/>
        <end position="378"/>
    </location>
</feature>
<evidence type="ECO:0000259" key="3">
    <source>
        <dbReference type="PROSITE" id="PS51272"/>
    </source>
</evidence>
<dbReference type="AlphaFoldDB" id="A0AAC9RNZ7"/>
<dbReference type="InterPro" id="IPR051465">
    <property type="entry name" value="Cell_Envelope_Struct_Comp"/>
</dbReference>
<evidence type="ECO:0000313" key="5">
    <source>
        <dbReference type="EMBL" id="ARE88358.1"/>
    </source>
</evidence>